<evidence type="ECO:0008006" key="3">
    <source>
        <dbReference type="Google" id="ProtNLM"/>
    </source>
</evidence>
<dbReference type="EMBL" id="FQZY01000075">
    <property type="protein sequence ID" value="SHK70403.1"/>
    <property type="molecule type" value="Genomic_DNA"/>
</dbReference>
<proteinExistence type="predicted"/>
<sequence length="175" mass="20375">MSRIKYKTGESKVQKRIKQYLKNTIEESKTKLYMPSEKTELKSGVILLRHLGLITLKEYQEWECEFESILAQSVAELSYDNGILECLSRIQIRTCGQLREILISDQQTANFFRIRNIGEKKRIRIVLGALECGIVDMNELGAEYTQEQDRMKWEDLKRTVVTAKVEHGKTINSKE</sequence>
<evidence type="ECO:0000313" key="2">
    <source>
        <dbReference type="Proteomes" id="UP000184301"/>
    </source>
</evidence>
<evidence type="ECO:0000313" key="1">
    <source>
        <dbReference type="EMBL" id="SHK70403.1"/>
    </source>
</evidence>
<accession>A0A1M6UMP2</accession>
<name>A0A1M6UMP2_9FIRM</name>
<reference evidence="1 2" key="1">
    <citation type="submission" date="2016-11" db="EMBL/GenBank/DDBJ databases">
        <authorList>
            <person name="Jaros S."/>
            <person name="Januszkiewicz K."/>
            <person name="Wedrychowicz H."/>
        </authorList>
    </citation>
    <scope>NUCLEOTIDE SEQUENCE [LARGE SCALE GENOMIC DNA]</scope>
    <source>
        <strain evidence="1 2">DSM 15480</strain>
    </source>
</reference>
<dbReference type="AlphaFoldDB" id="A0A1M6UMP2"/>
<dbReference type="Proteomes" id="UP000184301">
    <property type="component" value="Unassembled WGS sequence"/>
</dbReference>
<organism evidence="1 2">
    <name type="scientific">Hespellia stercorisuis DSM 15480</name>
    <dbReference type="NCBI Taxonomy" id="1121950"/>
    <lineage>
        <taxon>Bacteria</taxon>
        <taxon>Bacillati</taxon>
        <taxon>Bacillota</taxon>
        <taxon>Clostridia</taxon>
        <taxon>Lachnospirales</taxon>
        <taxon>Lachnospiraceae</taxon>
        <taxon>Hespellia</taxon>
    </lineage>
</organism>
<dbReference type="STRING" id="1121950.SAMN02745243_03548"/>
<gene>
    <name evidence="1" type="ORF">SAMN02745243_03548</name>
</gene>
<keyword evidence="2" id="KW-1185">Reference proteome</keyword>
<protein>
    <recommendedName>
        <fullName evidence="3">RNA polymerase, alpha chain C terminal domain</fullName>
    </recommendedName>
</protein>